<evidence type="ECO:0000313" key="18">
    <source>
        <dbReference type="EMBL" id="MVN16675.1"/>
    </source>
</evidence>
<dbReference type="InterPro" id="IPR002192">
    <property type="entry name" value="PPDK_AMP/ATP-bd"/>
</dbReference>
<dbReference type="Proteomes" id="UP000468327">
    <property type="component" value="Unassembled WGS sequence"/>
</dbReference>
<feature type="binding site" evidence="14">
    <location>
        <position position="800"/>
    </location>
    <ligand>
        <name>Mg(2+)</name>
        <dbReference type="ChEBI" id="CHEBI:18420"/>
    </ligand>
</feature>
<dbReference type="InterPro" id="IPR018274">
    <property type="entry name" value="PEP_util_AS"/>
</dbReference>
<dbReference type="Pfam" id="PF01326">
    <property type="entry name" value="PPDK_N"/>
    <property type="match status" value="3"/>
</dbReference>
<feature type="domain" description="Pyruvate phosphate dikinase AMP/ATP-binding" evidence="16">
    <location>
        <begin position="84"/>
        <end position="310"/>
    </location>
</feature>
<reference evidence="18 19" key="1">
    <citation type="submission" date="2019-11" db="EMBL/GenBank/DDBJ databases">
        <title>Whole genome shotgun sequencing (WGS) data from Adlercreutzia equolifaciens ResAG-91, Eggerthella lenta MRI-F36, MRI-F37, MRI-F40, ResAG-49, ResAG-88, ResAG-121, ResAG-145, and Gordonibacter sp. ResAG-5, ResAG-26, ResAG-43, ResAG-50, ResAG-59.</title>
        <authorList>
            <person name="Stoll D.A."/>
            <person name="Danylec N."/>
            <person name="Franz C.M.A.P."/>
            <person name="Huch M."/>
        </authorList>
    </citation>
    <scope>NUCLEOTIDE SEQUENCE [LARGE SCALE GENOMIC DNA]</scope>
    <source>
        <strain evidence="18 19">ResAG-59</strain>
    </source>
</reference>
<dbReference type="PANTHER" id="PTHR22931">
    <property type="entry name" value="PHOSPHOENOLPYRUVATE DIKINASE-RELATED"/>
    <property type="match status" value="1"/>
</dbReference>
<feature type="active site" description="Tele-phosphohistidine intermediate" evidence="12">
    <location>
        <position position="478"/>
    </location>
</feature>
<evidence type="ECO:0000256" key="12">
    <source>
        <dbReference type="PIRSR" id="PIRSR000853-1"/>
    </source>
</evidence>
<keyword evidence="18" id="KW-0670">Pyruvate</keyword>
<evidence type="ECO:0000256" key="2">
    <source>
        <dbReference type="ARBA" id="ARBA00007837"/>
    </source>
</evidence>
<sequence>MTEEVKRVYAFGKDAQGNNVTEGNTHMKTQLGGKGANLAEMANIGLPVPPGFTITCQTCMEYANADNTWPEGALDTIQSYREDLEARMGKKIGDAADPLLVSVRSGAPMSMPGMMDTVLNLGLNDKSINGLIAQTENPRFAWDSYRRFIQMFSNVVMGLDGDLFENAITSMKNVRGAASDTDLSADDLKELVAEFKQIFSENVSAEEYPSLVVDGSVQFPQDPSAQLQLAIEAVFGSWNNPRAVLYRKQNKIADDLGTAVNVQSMVFGNKGNTSATGVAFTRNPANGEKEFYGDYLVNAQGEDVVAGIRNTSPIADLKHVEGLEEAGRELEEVFVTLENHFRDMCDIEFTIEQGKLWMLQTRVGKRTAAAALHIAIEMEKEGLISKEEAVMRVDPEQLDQLLHPQFDKNASYDVVAKGLNASPGAAVGEAVFSAADAVAVTEAGRKCVLVRWETNPDDLAGMIAAEGILTSHGGKTSHAAVIARGMGAPCVCGVEALKIDAEKKEAAVAGTDIVIREGDMVSIDGTTGSVVLGAVDLVLPELTGDLDTILEWADEFRTMGVRANADNPEDAELSRSFGAEGIGLCRTEHMFLGDRKQIIQSFILNDEPAIREKALADLLEAQTGDFYGMFKAMDGLPVIVRLLDPPLHEFLESPRDLEVEIARLEASGTPAAELADKRQLLSLVDAMAEANPMLGLRGCRLAILYPELPAMQTRAIATAAARLKKEGLDPEPEIMIPLVSVLPELETLRGEVEAVIAEVCEAEGVELDIPIGTMIELPRAAVTADEIATQADFFSFGTNDLTQTTFGFSRDDVEAKFIPRYLERRILPCNPFETVDAGVAALVDMGCTKGRATNPDIQLGVCGEHGGDPDSVKTFHKIGLTYVSCSPYRVPLARLAAGQAALAEKMGDHRDK</sequence>
<keyword evidence="5 18" id="KW-0808">Transferase</keyword>
<dbReference type="PROSITE" id="PS00742">
    <property type="entry name" value="PEP_ENZYMES_2"/>
    <property type="match status" value="1"/>
</dbReference>
<comment type="caution">
    <text evidence="18">The sequence shown here is derived from an EMBL/GenBank/DDBJ whole genome shotgun (WGS) entry which is preliminary data.</text>
</comment>
<dbReference type="GO" id="GO:0046872">
    <property type="term" value="F:metal ion binding"/>
    <property type="evidence" value="ECO:0007669"/>
    <property type="project" value="UniProtKB-UniRule"/>
</dbReference>
<evidence type="ECO:0000259" key="16">
    <source>
        <dbReference type="Pfam" id="PF01326"/>
    </source>
</evidence>
<feature type="binding site" evidence="13">
    <location>
        <position position="776"/>
    </location>
    <ligand>
        <name>substrate</name>
    </ligand>
</feature>
<dbReference type="InterPro" id="IPR015813">
    <property type="entry name" value="Pyrv/PenolPyrv_kinase-like_dom"/>
</dbReference>
<dbReference type="InterPro" id="IPR000121">
    <property type="entry name" value="PEP_util_C"/>
</dbReference>
<evidence type="ECO:0000259" key="17">
    <source>
        <dbReference type="Pfam" id="PF02896"/>
    </source>
</evidence>
<evidence type="ECO:0000256" key="8">
    <source>
        <dbReference type="ARBA" id="ARBA00022777"/>
    </source>
</evidence>
<dbReference type="AlphaFoldDB" id="A0A6N8ILQ1"/>
<evidence type="ECO:0000256" key="4">
    <source>
        <dbReference type="ARBA" id="ARBA00020138"/>
    </source>
</evidence>
<dbReference type="InterPro" id="IPR013815">
    <property type="entry name" value="ATP_grasp_subdomain_1"/>
</dbReference>
<feature type="binding site" evidence="13">
    <location>
        <position position="798"/>
    </location>
    <ligand>
        <name>substrate</name>
    </ligand>
</feature>
<dbReference type="NCBIfam" id="TIGR01828">
    <property type="entry name" value="pyru_phos_dikin"/>
    <property type="match status" value="1"/>
</dbReference>
<dbReference type="Gene3D" id="3.20.20.60">
    <property type="entry name" value="Phosphoenolpyruvate-binding domains"/>
    <property type="match status" value="1"/>
</dbReference>
<dbReference type="InterPro" id="IPR036637">
    <property type="entry name" value="Phosphohistidine_dom_sf"/>
</dbReference>
<evidence type="ECO:0000256" key="9">
    <source>
        <dbReference type="ARBA" id="ARBA00022840"/>
    </source>
</evidence>
<comment type="similarity">
    <text evidence="2 11">Belongs to the PEP-utilizing enzyme family.</text>
</comment>
<protein>
    <recommendedName>
        <fullName evidence="4 11">Pyruvate, phosphate dikinase</fullName>
        <ecNumber evidence="3 11">2.7.9.1</ecNumber>
    </recommendedName>
</protein>
<evidence type="ECO:0000256" key="14">
    <source>
        <dbReference type="PIRSR" id="PIRSR000853-3"/>
    </source>
</evidence>
<dbReference type="EMBL" id="WPOC01000040">
    <property type="protein sequence ID" value="MVN16675.1"/>
    <property type="molecule type" value="Genomic_DNA"/>
</dbReference>
<evidence type="ECO:0000259" key="15">
    <source>
        <dbReference type="Pfam" id="PF00391"/>
    </source>
</evidence>
<feature type="domain" description="PEP-utilising enzyme C-terminal" evidence="17">
    <location>
        <begin position="543"/>
        <end position="900"/>
    </location>
</feature>
<feature type="binding site" evidence="13">
    <location>
        <position position="797"/>
    </location>
    <ligand>
        <name>substrate</name>
    </ligand>
</feature>
<dbReference type="Gene3D" id="3.30.1490.20">
    <property type="entry name" value="ATP-grasp fold, A domain"/>
    <property type="match status" value="1"/>
</dbReference>
<dbReference type="InterPro" id="IPR010121">
    <property type="entry name" value="Pyruvate_phosphate_dikinase"/>
</dbReference>
<keyword evidence="7" id="KW-0547">Nucleotide-binding</keyword>
<evidence type="ECO:0000256" key="3">
    <source>
        <dbReference type="ARBA" id="ARBA00011994"/>
    </source>
</evidence>
<dbReference type="EC" id="2.7.9.1" evidence="3 11"/>
<dbReference type="Pfam" id="PF02896">
    <property type="entry name" value="PEP-utilizers_C"/>
    <property type="match status" value="1"/>
</dbReference>
<feature type="binding site" evidence="13">
    <location>
        <position position="586"/>
    </location>
    <ligand>
        <name>substrate</name>
    </ligand>
</feature>
<dbReference type="InterPro" id="IPR008279">
    <property type="entry name" value="PEP-util_enz_mobile_dom"/>
</dbReference>
<evidence type="ECO:0000256" key="5">
    <source>
        <dbReference type="ARBA" id="ARBA00022679"/>
    </source>
</evidence>
<feature type="domain" description="PEP-utilising enzyme mobile" evidence="15">
    <location>
        <begin position="446"/>
        <end position="528"/>
    </location>
</feature>
<evidence type="ECO:0000256" key="11">
    <source>
        <dbReference type="PIRNR" id="PIRNR000853"/>
    </source>
</evidence>
<comment type="cofactor">
    <cofactor evidence="1 11 14">
        <name>Mg(2+)</name>
        <dbReference type="ChEBI" id="CHEBI:18420"/>
    </cofactor>
</comment>
<evidence type="ECO:0000256" key="13">
    <source>
        <dbReference type="PIRSR" id="PIRSR000853-2"/>
    </source>
</evidence>
<dbReference type="NCBIfam" id="NF004531">
    <property type="entry name" value="PRK05878.1"/>
    <property type="match status" value="1"/>
</dbReference>
<feature type="binding site" evidence="13">
    <location>
        <position position="799"/>
    </location>
    <ligand>
        <name>substrate</name>
    </ligand>
</feature>
<dbReference type="SUPFAM" id="SSF52009">
    <property type="entry name" value="Phosphohistidine domain"/>
    <property type="match status" value="1"/>
</dbReference>
<feature type="domain" description="Pyruvate phosphate dikinase AMP/ATP-binding" evidence="16">
    <location>
        <begin position="327"/>
        <end position="381"/>
    </location>
</feature>
<name>A0A6N8ILQ1_9ACTN</name>
<evidence type="ECO:0000256" key="1">
    <source>
        <dbReference type="ARBA" id="ARBA00001946"/>
    </source>
</evidence>
<dbReference type="PIRSF" id="PIRSF000853">
    <property type="entry name" value="PPDK"/>
    <property type="match status" value="1"/>
</dbReference>
<organism evidence="18 19">
    <name type="scientific">Gordonibacter urolithinfaciens</name>
    <dbReference type="NCBI Taxonomy" id="1335613"/>
    <lineage>
        <taxon>Bacteria</taxon>
        <taxon>Bacillati</taxon>
        <taxon>Actinomycetota</taxon>
        <taxon>Coriobacteriia</taxon>
        <taxon>Eggerthellales</taxon>
        <taxon>Eggerthellaceae</taxon>
        <taxon>Gordonibacter</taxon>
    </lineage>
</organism>
<keyword evidence="6 14" id="KW-0479">Metal-binding</keyword>
<dbReference type="SUPFAM" id="SSF51621">
    <property type="entry name" value="Phosphoenolpyruvate/pyruvate domain"/>
    <property type="match status" value="1"/>
</dbReference>
<accession>A0A6N8ILQ1</accession>
<keyword evidence="9" id="KW-0067">ATP-binding</keyword>
<keyword evidence="10 14" id="KW-0460">Magnesium</keyword>
<dbReference type="SUPFAM" id="SSF56059">
    <property type="entry name" value="Glutathione synthetase ATP-binding domain-like"/>
    <property type="match status" value="1"/>
</dbReference>
<feature type="active site" description="Proton donor" evidence="12">
    <location>
        <position position="862"/>
    </location>
</feature>
<dbReference type="GO" id="GO:0016301">
    <property type="term" value="F:kinase activity"/>
    <property type="evidence" value="ECO:0007669"/>
    <property type="project" value="UniProtKB-UniRule"/>
</dbReference>
<feature type="binding site" evidence="13">
    <location>
        <position position="641"/>
    </location>
    <ligand>
        <name>substrate</name>
    </ligand>
</feature>
<dbReference type="GO" id="GO:0005524">
    <property type="term" value="F:ATP binding"/>
    <property type="evidence" value="ECO:0007669"/>
    <property type="project" value="UniProtKB-UniRule"/>
</dbReference>
<dbReference type="Gene3D" id="1.20.80.30">
    <property type="match status" value="1"/>
</dbReference>
<keyword evidence="19" id="KW-1185">Reference proteome</keyword>
<evidence type="ECO:0000256" key="10">
    <source>
        <dbReference type="ARBA" id="ARBA00022842"/>
    </source>
</evidence>
<dbReference type="RefSeq" id="WP_162457454.1">
    <property type="nucleotide sequence ID" value="NZ_WPOC01000040.1"/>
</dbReference>
<gene>
    <name evidence="18" type="ORF">GO738_15225</name>
</gene>
<dbReference type="Gene3D" id="3.50.30.10">
    <property type="entry name" value="Phosphohistidine domain"/>
    <property type="match status" value="1"/>
</dbReference>
<dbReference type="Gene3D" id="1.10.189.10">
    <property type="entry name" value="Pyruvate Phosphate Dikinase, domain 2"/>
    <property type="match status" value="1"/>
</dbReference>
<dbReference type="GO" id="GO:0050242">
    <property type="term" value="F:pyruvate, phosphate dikinase activity"/>
    <property type="evidence" value="ECO:0007669"/>
    <property type="project" value="UniProtKB-UniRule"/>
</dbReference>
<dbReference type="Pfam" id="PF00391">
    <property type="entry name" value="PEP-utilizers"/>
    <property type="match status" value="1"/>
</dbReference>
<proteinExistence type="inferred from homology"/>
<dbReference type="Gene3D" id="3.30.470.20">
    <property type="entry name" value="ATP-grasp fold, B domain"/>
    <property type="match status" value="1"/>
</dbReference>
<comment type="catalytic activity">
    <reaction evidence="11">
        <text>pyruvate + phosphate + ATP = phosphoenolpyruvate + AMP + diphosphate + H(+)</text>
        <dbReference type="Rhea" id="RHEA:10756"/>
        <dbReference type="ChEBI" id="CHEBI:15361"/>
        <dbReference type="ChEBI" id="CHEBI:15378"/>
        <dbReference type="ChEBI" id="CHEBI:30616"/>
        <dbReference type="ChEBI" id="CHEBI:33019"/>
        <dbReference type="ChEBI" id="CHEBI:43474"/>
        <dbReference type="ChEBI" id="CHEBI:58702"/>
        <dbReference type="ChEBI" id="CHEBI:456215"/>
        <dbReference type="EC" id="2.7.9.1"/>
    </reaction>
</comment>
<dbReference type="InterPro" id="IPR040442">
    <property type="entry name" value="Pyrv_kinase-like_dom_sf"/>
</dbReference>
<evidence type="ECO:0000313" key="19">
    <source>
        <dbReference type="Proteomes" id="UP000468327"/>
    </source>
</evidence>
<keyword evidence="8 18" id="KW-0418">Kinase</keyword>
<dbReference type="PANTHER" id="PTHR22931:SF9">
    <property type="entry name" value="PYRUVATE, PHOSPHATE DIKINASE 1, CHLOROPLASTIC"/>
    <property type="match status" value="1"/>
</dbReference>
<evidence type="ECO:0000256" key="6">
    <source>
        <dbReference type="ARBA" id="ARBA00022723"/>
    </source>
</evidence>
<dbReference type="InterPro" id="IPR023151">
    <property type="entry name" value="PEP_util_CS"/>
</dbReference>
<feature type="domain" description="Pyruvate phosphate dikinase AMP/ATP-binding" evidence="16">
    <location>
        <begin position="30"/>
        <end position="66"/>
    </location>
</feature>
<feature type="binding site" evidence="14">
    <location>
        <position position="776"/>
    </location>
    <ligand>
        <name>Mg(2+)</name>
        <dbReference type="ChEBI" id="CHEBI:18420"/>
    </ligand>
</feature>
<evidence type="ECO:0000256" key="7">
    <source>
        <dbReference type="ARBA" id="ARBA00022741"/>
    </source>
</evidence>
<dbReference type="PROSITE" id="PS00370">
    <property type="entry name" value="PEP_ENZYMES_PHOS_SITE"/>
    <property type="match status" value="1"/>
</dbReference>
<feature type="binding site" evidence="13">
    <location>
        <position position="800"/>
    </location>
    <ligand>
        <name>substrate</name>
    </ligand>
</feature>